<organism evidence="3 4">
    <name type="scientific">Terriglobus saanensis (strain ATCC BAA-1853 / DSM 23119 / SP1PR4)</name>
    <dbReference type="NCBI Taxonomy" id="401053"/>
    <lineage>
        <taxon>Bacteria</taxon>
        <taxon>Pseudomonadati</taxon>
        <taxon>Acidobacteriota</taxon>
        <taxon>Terriglobia</taxon>
        <taxon>Terriglobales</taxon>
        <taxon>Acidobacteriaceae</taxon>
        <taxon>Terriglobus</taxon>
    </lineage>
</organism>
<accession>E8V8H1</accession>
<feature type="region of interest" description="Disordered" evidence="1">
    <location>
        <begin position="27"/>
        <end position="51"/>
    </location>
</feature>
<dbReference type="EMBL" id="CP002467">
    <property type="protein sequence ID" value="ADV82950.1"/>
    <property type="molecule type" value="Genomic_DNA"/>
</dbReference>
<sequence length="283" mass="29792">MKHRFLICSLIVLGISAAAAAQTAPARSLANTSSSSTPETESSSGSSSVYSATIQPTRPMVNAPHSAIALTAGTLGAGLEISTPIGRYVGIRAGAHGIAFSGNFTSNDVPFTARLDETSATFQVDVSPFGGRFRISPGVMVYNGIHASARAFIAPGQKIDLGNDTYTSSVTAPITGDASFHFGSNFSPMLTMGWSNLLHSSRFAIPLEFGAVFTGKPKFVLNFSGYACDEHNICGNLETEADAQTNINQERATWQDNLDKVPIIPVVSIGFAYRFGGMGIPSR</sequence>
<dbReference type="OrthoDB" id="120519at2"/>
<dbReference type="eggNOG" id="ENOG5032F4Z">
    <property type="taxonomic scope" value="Bacteria"/>
</dbReference>
<dbReference type="HOGENOM" id="CLU_983298_0_0_0"/>
<name>E8V8H1_TERSS</name>
<evidence type="ECO:0000256" key="2">
    <source>
        <dbReference type="SAM" id="SignalP"/>
    </source>
</evidence>
<dbReference type="AlphaFoldDB" id="E8V8H1"/>
<evidence type="ECO:0000313" key="3">
    <source>
        <dbReference type="EMBL" id="ADV82950.1"/>
    </source>
</evidence>
<dbReference type="STRING" id="401053.AciPR4_2148"/>
<evidence type="ECO:0008006" key="5">
    <source>
        <dbReference type="Google" id="ProtNLM"/>
    </source>
</evidence>
<keyword evidence="4" id="KW-1185">Reference proteome</keyword>
<feature type="compositionally biased region" description="Low complexity" evidence="1">
    <location>
        <begin position="27"/>
        <end position="48"/>
    </location>
</feature>
<keyword evidence="2" id="KW-0732">Signal</keyword>
<evidence type="ECO:0000256" key="1">
    <source>
        <dbReference type="SAM" id="MobiDB-lite"/>
    </source>
</evidence>
<evidence type="ECO:0000313" key="4">
    <source>
        <dbReference type="Proteomes" id="UP000006844"/>
    </source>
</evidence>
<dbReference type="Proteomes" id="UP000006844">
    <property type="component" value="Chromosome"/>
</dbReference>
<gene>
    <name evidence="3" type="ordered locus">AciPR4_2148</name>
</gene>
<dbReference type="RefSeq" id="WP_013568683.1">
    <property type="nucleotide sequence ID" value="NC_014963.1"/>
</dbReference>
<dbReference type="KEGG" id="tsa:AciPR4_2148"/>
<feature type="chain" id="PRO_5003229086" description="Outer membrane protein beta-barrel domain-containing protein" evidence="2">
    <location>
        <begin position="21"/>
        <end position="283"/>
    </location>
</feature>
<reference evidence="3 4" key="1">
    <citation type="journal article" date="2012" name="Stand. Genomic Sci.">
        <title>Complete genome sequence of Terriglobus saanensis type strain SP1PR4(T), an Acidobacteria from tundra soil.</title>
        <authorList>
            <person name="Rawat S.R."/>
            <person name="Mannisto M.K."/>
            <person name="Starovoytov V."/>
            <person name="Goodwin L."/>
            <person name="Nolan M."/>
            <person name="Hauser L."/>
            <person name="Land M."/>
            <person name="Davenport K.W."/>
            <person name="Woyke T."/>
            <person name="Haggblom M.M."/>
        </authorList>
    </citation>
    <scope>NUCLEOTIDE SEQUENCE</scope>
    <source>
        <strain evidence="4">ATCC BAA-1853 / DSM 23119 / SP1PR4</strain>
    </source>
</reference>
<proteinExistence type="predicted"/>
<protein>
    <recommendedName>
        <fullName evidence="5">Outer membrane protein beta-barrel domain-containing protein</fullName>
    </recommendedName>
</protein>
<feature type="signal peptide" evidence="2">
    <location>
        <begin position="1"/>
        <end position="20"/>
    </location>
</feature>
<dbReference type="Gene3D" id="2.40.160.170">
    <property type="match status" value="1"/>
</dbReference>